<proteinExistence type="predicted"/>
<dbReference type="AlphaFoldDB" id="A0A1I4HWV0"/>
<gene>
    <name evidence="3" type="ORF">SAMN04488125_115111</name>
</gene>
<name>A0A1I4HWV0_9HYPH</name>
<dbReference type="STRING" id="414703.SAMN04488125_115111"/>
<dbReference type="GO" id="GO:0016740">
    <property type="term" value="F:transferase activity"/>
    <property type="evidence" value="ECO:0007669"/>
    <property type="project" value="UniProtKB-KW"/>
</dbReference>
<keyword evidence="4" id="KW-1185">Reference proteome</keyword>
<dbReference type="InterPro" id="IPR055259">
    <property type="entry name" value="YkvP/CgeB_Glyco_trans-like"/>
</dbReference>
<dbReference type="RefSeq" id="WP_091949155.1">
    <property type="nucleotide sequence ID" value="NZ_FOSV01000015.1"/>
</dbReference>
<dbReference type="SUPFAM" id="SSF53756">
    <property type="entry name" value="UDP-Glycosyltransferase/glycogen phosphorylase"/>
    <property type="match status" value="1"/>
</dbReference>
<evidence type="ECO:0000313" key="4">
    <source>
        <dbReference type="Proteomes" id="UP000198804"/>
    </source>
</evidence>
<sequence>MVQRMGEEMGGDMGGDLGDASHPLDGEQDEAPLAEAGGEAWTPGWNEASPPVEAEPTGTAPRGTLLPVLLGGLLTVRLPGEQAAEFLLDGTVFARIEPTDSIRQRNHFVPMPDFTPGAVLRAVDPSTGTDLDGSPVTLQPPGRIGRIDRVAGRFVFGTVEASAEGPDGEATVLAFIDGEVVAHAVARPAQAGAAGPAGSLSFVLLLPIAVAEGRPAFVHLALAGGSERFEGGPVRVGTQAAPAAPRRRRAARALRMAIKIAAPNLRMAPQWGDTHFAKGLKAALEPLGWIVRIDTRDAWYGGEAVDVDLVLRGLGRYKVDPERLNLMWLISHPNRVEADEPADFDHVFVASDVYLPTFRRTGTPCSALHQATDPAVFMPSPSPTVETPLLFVGNSRREYRTMVRWCIEQRLPLAIWGAMWEGIVPPELVHGTHIPNDRLAAAYAGAGVLLNDHWDAMRENGFLSNRLFDGSAAGAPILTDPVAGLAEVFGDTIPAVDSAEELAAEAKAILADSESARARARRARDIVLSAHTFAHRARTIVEVVEALGGPRAAQVA</sequence>
<dbReference type="EMBL" id="FOSV01000015">
    <property type="protein sequence ID" value="SFL46544.1"/>
    <property type="molecule type" value="Genomic_DNA"/>
</dbReference>
<dbReference type="Gene3D" id="3.40.50.2000">
    <property type="entry name" value="Glycogen Phosphorylase B"/>
    <property type="match status" value="1"/>
</dbReference>
<evidence type="ECO:0000313" key="3">
    <source>
        <dbReference type="EMBL" id="SFL46544.1"/>
    </source>
</evidence>
<evidence type="ECO:0000259" key="2">
    <source>
        <dbReference type="Pfam" id="PF13524"/>
    </source>
</evidence>
<dbReference type="Proteomes" id="UP000198804">
    <property type="component" value="Unassembled WGS sequence"/>
</dbReference>
<dbReference type="Pfam" id="PF13524">
    <property type="entry name" value="Glyco_trans_1_2"/>
    <property type="match status" value="1"/>
</dbReference>
<keyword evidence="3" id="KW-0808">Transferase</keyword>
<feature type="domain" description="Spore protein YkvP/CgeB glycosyl transferase-like" evidence="2">
    <location>
        <begin position="401"/>
        <end position="541"/>
    </location>
</feature>
<evidence type="ECO:0000256" key="1">
    <source>
        <dbReference type="SAM" id="MobiDB-lite"/>
    </source>
</evidence>
<organism evidence="3 4">
    <name type="scientific">Methylorubrum salsuginis</name>
    <dbReference type="NCBI Taxonomy" id="414703"/>
    <lineage>
        <taxon>Bacteria</taxon>
        <taxon>Pseudomonadati</taxon>
        <taxon>Pseudomonadota</taxon>
        <taxon>Alphaproteobacteria</taxon>
        <taxon>Hyphomicrobiales</taxon>
        <taxon>Methylobacteriaceae</taxon>
        <taxon>Methylorubrum</taxon>
    </lineage>
</organism>
<protein>
    <submittedName>
        <fullName evidence="3">Glycosyl transferases group 1</fullName>
    </submittedName>
</protein>
<feature type="region of interest" description="Disordered" evidence="1">
    <location>
        <begin position="1"/>
        <end position="60"/>
    </location>
</feature>
<dbReference type="OrthoDB" id="9816424at2"/>
<accession>A0A1I4HWV0</accession>
<reference evidence="4" key="1">
    <citation type="submission" date="2016-10" db="EMBL/GenBank/DDBJ databases">
        <authorList>
            <person name="Varghese N."/>
            <person name="Submissions S."/>
        </authorList>
    </citation>
    <scope>NUCLEOTIDE SEQUENCE [LARGE SCALE GENOMIC DNA]</scope>
    <source>
        <strain evidence="4">CGMCC 1.6474</strain>
    </source>
</reference>